<name>A0A822MRT3_9VIBR</name>
<dbReference type="Proteomes" id="UP000049495">
    <property type="component" value="Unassembled WGS sequence"/>
</dbReference>
<dbReference type="EMBL" id="CCJX01000159">
    <property type="protein sequence ID" value="CDT56486.1"/>
    <property type="molecule type" value="Genomic_DNA"/>
</dbReference>
<evidence type="ECO:0000313" key="2">
    <source>
        <dbReference type="EMBL" id="CDT56486.1"/>
    </source>
</evidence>
<evidence type="ECO:0000313" key="1">
    <source>
        <dbReference type="EMBL" id="CDS95600.1"/>
    </source>
</evidence>
<comment type="caution">
    <text evidence="1">The sequence shown here is derived from an EMBL/GenBank/DDBJ whole genome shotgun (WGS) entry which is preliminary data.</text>
</comment>
<evidence type="ECO:0000313" key="3">
    <source>
        <dbReference type="Proteomes" id="UP000049077"/>
    </source>
</evidence>
<dbReference type="Proteomes" id="UP000049077">
    <property type="component" value="Unassembled WGS sequence"/>
</dbReference>
<reference evidence="1 3" key="2">
    <citation type="submission" date="2014-06" db="EMBL/GenBank/DDBJ databases">
        <authorList>
            <person name="Le Roux F."/>
        </authorList>
    </citation>
    <scope>NUCLEOTIDE SEQUENCE</scope>
    <source>
        <strain evidence="2 3">J5-4</strain>
        <strain evidence="1">J5-5</strain>
    </source>
</reference>
<proteinExistence type="predicted"/>
<accession>A0A822MRT3</accession>
<keyword evidence="3" id="KW-1185">Reference proteome</keyword>
<protein>
    <submittedName>
        <fullName evidence="1">Uncharacterized protein</fullName>
    </submittedName>
</protein>
<sequence length="39" mass="4684">MFSLIETAKLQQISAYKWLREIIDHHMFKVDYQTPAFLA</sequence>
<dbReference type="EMBL" id="CCJV01000020">
    <property type="protein sequence ID" value="CDS95600.1"/>
    <property type="molecule type" value="Genomic_DNA"/>
</dbReference>
<gene>
    <name evidence="2" type="ORF">VCR4J5_710055</name>
    <name evidence="1" type="ORF">VCR5J5_1160085</name>
</gene>
<reference evidence="4" key="1">
    <citation type="submission" date="2014-06" db="EMBL/GenBank/DDBJ databases">
        <authorList>
            <person name="Le Roux Frederique"/>
        </authorList>
    </citation>
    <scope>NUCLEOTIDE SEQUENCE [LARGE SCALE GENOMIC DNA]</scope>
    <source>
        <strain evidence="4">J5-5</strain>
    </source>
</reference>
<organism evidence="1 4">
    <name type="scientific">Vibrio crassostreae</name>
    <dbReference type="NCBI Taxonomy" id="246167"/>
    <lineage>
        <taxon>Bacteria</taxon>
        <taxon>Pseudomonadati</taxon>
        <taxon>Pseudomonadota</taxon>
        <taxon>Gammaproteobacteria</taxon>
        <taxon>Vibrionales</taxon>
        <taxon>Vibrionaceae</taxon>
        <taxon>Vibrio</taxon>
    </lineage>
</organism>
<dbReference type="AlphaFoldDB" id="A0A822MRT3"/>
<evidence type="ECO:0000313" key="4">
    <source>
        <dbReference type="Proteomes" id="UP000049495"/>
    </source>
</evidence>